<reference evidence="1 2" key="1">
    <citation type="journal article" date="2019" name="Sci. Rep.">
        <title>Orb-weaving spider Araneus ventricosus genome elucidates the spidroin gene catalogue.</title>
        <authorList>
            <person name="Kono N."/>
            <person name="Nakamura H."/>
            <person name="Ohtoshi R."/>
            <person name="Moran D.A.P."/>
            <person name="Shinohara A."/>
            <person name="Yoshida Y."/>
            <person name="Fujiwara M."/>
            <person name="Mori M."/>
            <person name="Tomita M."/>
            <person name="Arakawa K."/>
        </authorList>
    </citation>
    <scope>NUCLEOTIDE SEQUENCE [LARGE SCALE GENOMIC DNA]</scope>
</reference>
<comment type="caution">
    <text evidence="1">The sequence shown here is derived from an EMBL/GenBank/DDBJ whole genome shotgun (WGS) entry which is preliminary data.</text>
</comment>
<organism evidence="1 2">
    <name type="scientific">Araneus ventricosus</name>
    <name type="common">Orbweaver spider</name>
    <name type="synonym">Epeira ventricosa</name>
    <dbReference type="NCBI Taxonomy" id="182803"/>
    <lineage>
        <taxon>Eukaryota</taxon>
        <taxon>Metazoa</taxon>
        <taxon>Ecdysozoa</taxon>
        <taxon>Arthropoda</taxon>
        <taxon>Chelicerata</taxon>
        <taxon>Arachnida</taxon>
        <taxon>Araneae</taxon>
        <taxon>Araneomorphae</taxon>
        <taxon>Entelegynae</taxon>
        <taxon>Araneoidea</taxon>
        <taxon>Araneidae</taxon>
        <taxon>Araneus</taxon>
    </lineage>
</organism>
<proteinExistence type="predicted"/>
<name>A0A4Y2CI57_ARAVE</name>
<evidence type="ECO:0000313" key="1">
    <source>
        <dbReference type="EMBL" id="GBM04030.1"/>
    </source>
</evidence>
<dbReference type="Proteomes" id="UP000499080">
    <property type="component" value="Unassembled WGS sequence"/>
</dbReference>
<protein>
    <submittedName>
        <fullName evidence="1">Uncharacterized protein</fullName>
    </submittedName>
</protein>
<dbReference type="AlphaFoldDB" id="A0A4Y2CI57"/>
<sequence length="130" mass="14795">MAFRVPSGSLPTLKKLKPFAYLEISIYVALQTETRPLFVGVEWKFGEWRDNSVVLVIWSTFKSTSAAAETQESPSLQQKEEKNCNQLPPVEELFSLLSTLEKRMQLRGSREGGTLHVLKRPNRCIQRLSA</sequence>
<gene>
    <name evidence="1" type="ORF">AVEN_99218_1</name>
</gene>
<evidence type="ECO:0000313" key="2">
    <source>
        <dbReference type="Proteomes" id="UP000499080"/>
    </source>
</evidence>
<dbReference type="EMBL" id="BGPR01000197">
    <property type="protein sequence ID" value="GBM04030.1"/>
    <property type="molecule type" value="Genomic_DNA"/>
</dbReference>
<keyword evidence="2" id="KW-1185">Reference proteome</keyword>
<accession>A0A4Y2CI57</accession>